<protein>
    <submittedName>
        <fullName evidence="2">SDR family oxidoreductase</fullName>
    </submittedName>
</protein>
<name>A0A4R5U6N0_9HYPH</name>
<gene>
    <name evidence="2" type="ORF">E2F50_22105</name>
</gene>
<dbReference type="OrthoDB" id="9793325at2"/>
<dbReference type="Proteomes" id="UP000295238">
    <property type="component" value="Unassembled WGS sequence"/>
</dbReference>
<dbReference type="Gene3D" id="3.40.50.720">
    <property type="entry name" value="NAD(P)-binding Rossmann-like Domain"/>
    <property type="match status" value="1"/>
</dbReference>
<dbReference type="InterPro" id="IPR036291">
    <property type="entry name" value="NAD(P)-bd_dom_sf"/>
</dbReference>
<dbReference type="InterPro" id="IPR002347">
    <property type="entry name" value="SDR_fam"/>
</dbReference>
<dbReference type="RefSeq" id="WP_133318357.1">
    <property type="nucleotide sequence ID" value="NZ_SMTL01000009.1"/>
</dbReference>
<proteinExistence type="inferred from homology"/>
<dbReference type="PANTHER" id="PTHR42879">
    <property type="entry name" value="3-OXOACYL-(ACYL-CARRIER-PROTEIN) REDUCTASE"/>
    <property type="match status" value="1"/>
</dbReference>
<keyword evidence="3" id="KW-1185">Reference proteome</keyword>
<evidence type="ECO:0000313" key="2">
    <source>
        <dbReference type="EMBL" id="TDK29891.1"/>
    </source>
</evidence>
<evidence type="ECO:0000256" key="1">
    <source>
        <dbReference type="ARBA" id="ARBA00006484"/>
    </source>
</evidence>
<accession>A0A4R5U6N0</accession>
<comment type="caution">
    <text evidence="2">The sequence shown here is derived from an EMBL/GenBank/DDBJ whole genome shotgun (WGS) entry which is preliminary data.</text>
</comment>
<dbReference type="PRINTS" id="PR00081">
    <property type="entry name" value="GDHRDH"/>
</dbReference>
<dbReference type="EMBL" id="SMTL01000009">
    <property type="protein sequence ID" value="TDK29891.1"/>
    <property type="molecule type" value="Genomic_DNA"/>
</dbReference>
<organism evidence="2 3">
    <name type="scientific">Rhizobium deserti</name>
    <dbReference type="NCBI Taxonomy" id="2547961"/>
    <lineage>
        <taxon>Bacteria</taxon>
        <taxon>Pseudomonadati</taxon>
        <taxon>Pseudomonadota</taxon>
        <taxon>Alphaproteobacteria</taxon>
        <taxon>Hyphomicrobiales</taxon>
        <taxon>Rhizobiaceae</taxon>
        <taxon>Rhizobium/Agrobacterium group</taxon>
        <taxon>Rhizobium</taxon>
    </lineage>
</organism>
<sequence>MKIDLQGRTAIVTGSTAGIGRAPAEGLARAGASVIVNGRTQSRVDEAVRQMRAEFPEGVISGIAADLSTAKGANAFIAETPAADILVNNVGTAFLRNYDGLKDIVAIPDRDWLGLFELNVMSGIRLSRHYLPRMVSKGWGRVVFVSSESAVNTPKEMLDYGMTKTAQLAVSRGLAEAVAGTGVTVNCVLPGPTRSEILGDYIAKQAEEAGITLEEAEQGFLQALRPTTLIRRFATTDEVANMIVYVCSEQASATSGAALRVDGGVVRFIA</sequence>
<evidence type="ECO:0000313" key="3">
    <source>
        <dbReference type="Proteomes" id="UP000295238"/>
    </source>
</evidence>
<dbReference type="AlphaFoldDB" id="A0A4R5U6N0"/>
<dbReference type="SUPFAM" id="SSF51735">
    <property type="entry name" value="NAD(P)-binding Rossmann-fold domains"/>
    <property type="match status" value="1"/>
</dbReference>
<dbReference type="Pfam" id="PF00106">
    <property type="entry name" value="adh_short"/>
    <property type="match status" value="1"/>
</dbReference>
<dbReference type="InterPro" id="IPR050259">
    <property type="entry name" value="SDR"/>
</dbReference>
<comment type="similarity">
    <text evidence="1">Belongs to the short-chain dehydrogenases/reductases (SDR) family.</text>
</comment>
<reference evidence="2 3" key="1">
    <citation type="submission" date="2019-03" db="EMBL/GenBank/DDBJ databases">
        <title>Rhizobium sp. nov., an bacterium isolated from biocrust in Mu Us Desert.</title>
        <authorList>
            <person name="Lixiong L."/>
        </authorList>
    </citation>
    <scope>NUCLEOTIDE SEQUENCE [LARGE SCALE GENOMIC DNA]</scope>
    <source>
        <strain evidence="2 3">SPY-1</strain>
    </source>
</reference>